<dbReference type="GO" id="GO:0004035">
    <property type="term" value="F:alkaline phosphatase activity"/>
    <property type="evidence" value="ECO:0007669"/>
    <property type="project" value="UniProtKB-EC"/>
</dbReference>
<proteinExistence type="predicted"/>
<dbReference type="AlphaFoldDB" id="A0A376CIG9"/>
<reference evidence="3 4" key="1">
    <citation type="submission" date="2018-06" db="EMBL/GenBank/DDBJ databases">
        <authorList>
            <consortium name="Pathogen Informatics"/>
            <person name="Doyle S."/>
        </authorList>
    </citation>
    <scope>NUCLEOTIDE SEQUENCE [LARGE SCALE GENOMIC DNA]</scope>
    <source>
        <strain evidence="3 4">NCTC11862</strain>
    </source>
</reference>
<dbReference type="PANTHER" id="PTHR46928:SF1">
    <property type="entry name" value="MESENCHYME-SPECIFIC CELL SURFACE GLYCOPROTEIN"/>
    <property type="match status" value="1"/>
</dbReference>
<name>A0A376CIG9_9CORY</name>
<evidence type="ECO:0000313" key="4">
    <source>
        <dbReference type="Proteomes" id="UP000254467"/>
    </source>
</evidence>
<dbReference type="Pfam" id="PF22494">
    <property type="entry name" value="choice_anch_I"/>
    <property type="match status" value="1"/>
</dbReference>
<evidence type="ECO:0000313" key="3">
    <source>
        <dbReference type="EMBL" id="STC68286.1"/>
    </source>
</evidence>
<organism evidence="3 4">
    <name type="scientific">Corynebacterium pilosum</name>
    <dbReference type="NCBI Taxonomy" id="35756"/>
    <lineage>
        <taxon>Bacteria</taxon>
        <taxon>Bacillati</taxon>
        <taxon>Actinomycetota</taxon>
        <taxon>Actinomycetes</taxon>
        <taxon>Mycobacteriales</taxon>
        <taxon>Corynebacteriaceae</taxon>
        <taxon>Corynebacterium</taxon>
    </lineage>
</organism>
<dbReference type="PANTHER" id="PTHR46928">
    <property type="entry name" value="MESENCHYME-SPECIFIC CELL SURFACE GLYCOPROTEIN"/>
    <property type="match status" value="1"/>
</dbReference>
<keyword evidence="3" id="KW-0378">Hydrolase</keyword>
<feature type="domain" description="Choice-of-anchor I" evidence="2">
    <location>
        <begin position="59"/>
        <end position="188"/>
    </location>
</feature>
<evidence type="ECO:0000259" key="2">
    <source>
        <dbReference type="Pfam" id="PF22494"/>
    </source>
</evidence>
<dbReference type="RefSeq" id="WP_237559318.1">
    <property type="nucleotide sequence ID" value="NZ_LDYD01000006.1"/>
</dbReference>
<dbReference type="SUPFAM" id="SSF51004">
    <property type="entry name" value="C-terminal (heme d1) domain of cytochrome cd1-nitrite reductase"/>
    <property type="match status" value="1"/>
</dbReference>
<accession>A0A376CIG9</accession>
<dbReference type="Gene3D" id="2.130.10.10">
    <property type="entry name" value="YVTN repeat-like/Quinoprotein amine dehydrogenase"/>
    <property type="match status" value="1"/>
</dbReference>
<dbReference type="InterPro" id="IPR015943">
    <property type="entry name" value="WD40/YVTN_repeat-like_dom_sf"/>
</dbReference>
<feature type="signal peptide" evidence="1">
    <location>
        <begin position="1"/>
        <end position="29"/>
    </location>
</feature>
<dbReference type="Proteomes" id="UP000254467">
    <property type="component" value="Unassembled WGS sequence"/>
</dbReference>
<sequence>MPQSSFFRRGITIAATTALTFSLAVEAQAAIVDKPWSHSAADARVALAPIGAYDSGVFDASAAEIVDYHAASKRLLVVNAQSGQIDVLDASDPTNPTKIGALSGGADTTINSVSVRTDGLGVATVEPANKTDAGQLMFFDAGAENLEALGFVEVGSLPDMVLITDDGKYALVANEGEPAEDYSVDPEGIRLCCRAERRCVGLDAG</sequence>
<dbReference type="InterPro" id="IPR055188">
    <property type="entry name" value="Choice_anch_I"/>
</dbReference>
<feature type="chain" id="PRO_5016589416" evidence="1">
    <location>
        <begin position="30"/>
        <end position="205"/>
    </location>
</feature>
<dbReference type="EC" id="3.1.3.1" evidence="3"/>
<dbReference type="InterPro" id="IPR011048">
    <property type="entry name" value="Haem_d1_sf"/>
</dbReference>
<dbReference type="EMBL" id="UFXQ01000001">
    <property type="protein sequence ID" value="STC68286.1"/>
    <property type="molecule type" value="Genomic_DNA"/>
</dbReference>
<keyword evidence="1" id="KW-0732">Signal</keyword>
<dbReference type="InterPro" id="IPR052956">
    <property type="entry name" value="Mesenchyme-surface_protein"/>
</dbReference>
<evidence type="ECO:0000256" key="1">
    <source>
        <dbReference type="SAM" id="SignalP"/>
    </source>
</evidence>
<protein>
    <submittedName>
        <fullName evidence="3">Alkaline phosphatase</fullName>
        <ecNumber evidence="3">3.1.3.1</ecNumber>
    </submittedName>
</protein>
<dbReference type="STRING" id="35756.GCA_001044155_01416"/>
<keyword evidence="4" id="KW-1185">Reference proteome</keyword>
<gene>
    <name evidence="3" type="ORF">NCTC11862_00152</name>
</gene>